<dbReference type="Proteomes" id="UP000011713">
    <property type="component" value="Unassembled WGS sequence"/>
</dbReference>
<dbReference type="HOGENOM" id="CLU_2325204_0_0_1"/>
<protein>
    <submittedName>
        <fullName evidence="2">Uncharacterized protein</fullName>
    </submittedName>
</protein>
<reference evidence="3" key="1">
    <citation type="journal article" date="2010" name="Science">
        <title>Signatures of adaptation to obligate biotrophy in the Hyaloperonospora arabidopsidis genome.</title>
        <authorList>
            <person name="Baxter L."/>
            <person name="Tripathy S."/>
            <person name="Ishaque N."/>
            <person name="Boot N."/>
            <person name="Cabral A."/>
            <person name="Kemen E."/>
            <person name="Thines M."/>
            <person name="Ah-Fong A."/>
            <person name="Anderson R."/>
            <person name="Badejoko W."/>
            <person name="Bittner-Eddy P."/>
            <person name="Boore J.L."/>
            <person name="Chibucos M.C."/>
            <person name="Coates M."/>
            <person name="Dehal P."/>
            <person name="Delehaunty K."/>
            <person name="Dong S."/>
            <person name="Downton P."/>
            <person name="Dumas B."/>
            <person name="Fabro G."/>
            <person name="Fronick C."/>
            <person name="Fuerstenberg S.I."/>
            <person name="Fulton L."/>
            <person name="Gaulin E."/>
            <person name="Govers F."/>
            <person name="Hughes L."/>
            <person name="Humphray S."/>
            <person name="Jiang R.H."/>
            <person name="Judelson H."/>
            <person name="Kamoun S."/>
            <person name="Kyung K."/>
            <person name="Meijer H."/>
            <person name="Minx P."/>
            <person name="Morris P."/>
            <person name="Nelson J."/>
            <person name="Phuntumart V."/>
            <person name="Qutob D."/>
            <person name="Rehmany A."/>
            <person name="Rougon-Cardoso A."/>
            <person name="Ryden P."/>
            <person name="Torto-Alalibo T."/>
            <person name="Studholme D."/>
            <person name="Wang Y."/>
            <person name="Win J."/>
            <person name="Wood J."/>
            <person name="Clifton S.W."/>
            <person name="Rogers J."/>
            <person name="Van den Ackerveken G."/>
            <person name="Jones J.D."/>
            <person name="McDowell J.M."/>
            <person name="Beynon J."/>
            <person name="Tyler B.M."/>
        </authorList>
    </citation>
    <scope>NUCLEOTIDE SEQUENCE [LARGE SCALE GENOMIC DNA]</scope>
    <source>
        <strain evidence="3">Emoy2</strain>
    </source>
</reference>
<dbReference type="EnsemblProtists" id="HpaT810579">
    <property type="protein sequence ID" value="HpaP810579"/>
    <property type="gene ID" value="HpaG810579"/>
</dbReference>
<keyword evidence="1" id="KW-0812">Transmembrane</keyword>
<proteinExistence type="predicted"/>
<keyword evidence="3" id="KW-1185">Reference proteome</keyword>
<accession>M4BVN5</accession>
<sequence>MSDRNITTSVGQLLCNLVKCSPKQHSTYARFYVFVLLMFASVPRALTGTKSKLNKCCIHRHRKYRQRMLHWHVLIEPAVQQLIKKRFRCYRPSAIHCSW</sequence>
<evidence type="ECO:0000313" key="3">
    <source>
        <dbReference type="Proteomes" id="UP000011713"/>
    </source>
</evidence>
<dbReference type="EMBL" id="JH597984">
    <property type="status" value="NOT_ANNOTATED_CDS"/>
    <property type="molecule type" value="Genomic_DNA"/>
</dbReference>
<reference evidence="2" key="2">
    <citation type="submission" date="2015-06" db="UniProtKB">
        <authorList>
            <consortium name="EnsemblProtists"/>
        </authorList>
    </citation>
    <scope>IDENTIFICATION</scope>
    <source>
        <strain evidence="2">Emoy2</strain>
    </source>
</reference>
<keyword evidence="1" id="KW-0472">Membrane</keyword>
<keyword evidence="1" id="KW-1133">Transmembrane helix</keyword>
<name>M4BVN5_HYAAE</name>
<evidence type="ECO:0000256" key="1">
    <source>
        <dbReference type="SAM" id="Phobius"/>
    </source>
</evidence>
<feature type="transmembrane region" description="Helical" evidence="1">
    <location>
        <begin position="28"/>
        <end position="46"/>
    </location>
</feature>
<evidence type="ECO:0000313" key="2">
    <source>
        <dbReference type="EnsemblProtists" id="HpaP810579"/>
    </source>
</evidence>
<organism evidence="2 3">
    <name type="scientific">Hyaloperonospora arabidopsidis (strain Emoy2)</name>
    <name type="common">Downy mildew agent</name>
    <name type="synonym">Peronospora arabidopsidis</name>
    <dbReference type="NCBI Taxonomy" id="559515"/>
    <lineage>
        <taxon>Eukaryota</taxon>
        <taxon>Sar</taxon>
        <taxon>Stramenopiles</taxon>
        <taxon>Oomycota</taxon>
        <taxon>Peronosporomycetes</taxon>
        <taxon>Peronosporales</taxon>
        <taxon>Peronosporaceae</taxon>
        <taxon>Hyaloperonospora</taxon>
    </lineage>
</organism>
<dbReference type="VEuPathDB" id="FungiDB:HpaG810579"/>
<dbReference type="AlphaFoldDB" id="M4BVN5"/>
<dbReference type="InParanoid" id="M4BVN5"/>